<dbReference type="InterPro" id="IPR013986">
    <property type="entry name" value="DExx_box_DNA_helicase_dom_sf"/>
</dbReference>
<feature type="binding site" evidence="15">
    <location>
        <begin position="29"/>
        <end position="36"/>
    </location>
    <ligand>
        <name>ATP</name>
        <dbReference type="ChEBI" id="CHEBI:30616"/>
    </ligand>
</feature>
<evidence type="ECO:0000256" key="8">
    <source>
        <dbReference type="ARBA" id="ARBA00022840"/>
    </source>
</evidence>
<dbReference type="InterPro" id="IPR011604">
    <property type="entry name" value="PDDEXK-like_dom_sf"/>
</dbReference>
<dbReference type="Proteomes" id="UP000177596">
    <property type="component" value="Unassembled WGS sequence"/>
</dbReference>
<dbReference type="PANTHER" id="PTHR11070:SF48">
    <property type="entry name" value="ATP-DEPENDENT HELICASE_NUCLEASE SUBUNIT A"/>
    <property type="match status" value="1"/>
</dbReference>
<keyword evidence="10" id="KW-0234">DNA repair</keyword>
<dbReference type="CDD" id="cd17932">
    <property type="entry name" value="DEXQc_UvrD"/>
    <property type="match status" value="1"/>
</dbReference>
<organism evidence="18 19">
    <name type="scientific">Candidatus Woesebacteria bacterium RIFOXYD1_FULL_43_18</name>
    <dbReference type="NCBI Taxonomy" id="1802551"/>
    <lineage>
        <taxon>Bacteria</taxon>
        <taxon>Candidatus Woeseibacteriota</taxon>
    </lineage>
</organism>
<evidence type="ECO:0000256" key="12">
    <source>
        <dbReference type="ARBA" id="ARBA00034617"/>
    </source>
</evidence>
<sequence>MAKDILALKLNREQQAAVKFGTGPLLIIAGAGTGKTTVITERIKYLILSKKIKPSEILALTFTEKAAREMEERVDVAMPYGYTQMWIMTFHSFCDRILRREALHIGLTPRYKLMTEAEAVQLLRNNLFKLDLNYFRPLGNPTKFLSGILQHFSRLQDEDVSPNDYAEWVKKQKTKKNKERTEIEKWEELSKAYKAYDEIKVKEGLMDFGDLIVKTLKLFRTRPNILKEYQKQFKYLLVDEFQDTNYAQNELAKLLAGKNGNINVVGDDDQSIYRFRGAAVSNIVQFRKNFPKTKAVVLTKNYRSTQEILDRSYDLIQFNNPDRLEVVEKIDKKLKSQVAKDGAEIGFIHSDRVENESDRIAKEIKRLNEEEKYSWRDFAILVRANNHSDPIMRALSRHGIPYQFLGPGRLFKQPEIVDLISYLKVLRDFTDSVAFYRLLALDYFNISGRDLAALGNYARKYNTSLFESAEKIDDIFVTVKTKETIKKILGIINKHLDIAKKETAGQLLYYFLEETGLLLKLLSPESVEAENRAKNISKFFDKLKTYEIDHEDATIPAVTDWLDLSMELGESPLATNEDWSEINAVNILTAHSAKGLEFPVVFIVNLVGQRFPTSERREQIAIPEELIKEILPVGDYHLEEERRLFYVGMTRAKEKLILTAADYYGEAKREKKLSPFIFESLGDSALSAEQSKIKADQLSFLDYQIKAKPTEAPVKAGEDLHIDYLSYSQIETFQTCPLHYKLRYIYKVPTPPNASASFGTTIHATLKSFYEEVSSGQKPVEKLLLKLLEDNWVREGYTSKKHEVEFIQKGKDYLIGFLKYGFSPKKMPIALEQPFTVHVGKDLKIGGRIDRVDDLGNGQIEVVDYKTGATIPTQKEVDKNLQLSFYALAATKIPTVPFGKAPEKIKLSLYYLDLQEKISTVRTAEQLEGAVSEILKIRDRIEKSDFKCSDHVFCQKGCEYALFCRSDR</sequence>
<keyword evidence="3 15" id="KW-0547">Nucleotide-binding</keyword>
<evidence type="ECO:0000256" key="2">
    <source>
        <dbReference type="ARBA" id="ARBA00022722"/>
    </source>
</evidence>
<feature type="domain" description="UvrD-like helicase C-terminal" evidence="17">
    <location>
        <begin position="306"/>
        <end position="595"/>
    </location>
</feature>
<evidence type="ECO:0000259" key="17">
    <source>
        <dbReference type="PROSITE" id="PS51217"/>
    </source>
</evidence>
<protein>
    <recommendedName>
        <fullName evidence="13">DNA 3'-5' helicase</fullName>
        <ecNumber evidence="13">5.6.2.4</ecNumber>
    </recommendedName>
</protein>
<dbReference type="EC" id="5.6.2.4" evidence="13"/>
<dbReference type="InterPro" id="IPR038726">
    <property type="entry name" value="PDDEXK_AddAB-type"/>
</dbReference>
<comment type="catalytic activity">
    <reaction evidence="14">
        <text>ATP + H2O = ADP + phosphate + H(+)</text>
        <dbReference type="Rhea" id="RHEA:13065"/>
        <dbReference type="ChEBI" id="CHEBI:15377"/>
        <dbReference type="ChEBI" id="CHEBI:15378"/>
        <dbReference type="ChEBI" id="CHEBI:30616"/>
        <dbReference type="ChEBI" id="CHEBI:43474"/>
        <dbReference type="ChEBI" id="CHEBI:456216"/>
        <dbReference type="EC" id="5.6.2.4"/>
    </reaction>
</comment>
<evidence type="ECO:0000256" key="4">
    <source>
        <dbReference type="ARBA" id="ARBA00022763"/>
    </source>
</evidence>
<evidence type="ECO:0000256" key="14">
    <source>
        <dbReference type="ARBA" id="ARBA00048988"/>
    </source>
</evidence>
<evidence type="ECO:0000256" key="15">
    <source>
        <dbReference type="PROSITE-ProRule" id="PRU00560"/>
    </source>
</evidence>
<evidence type="ECO:0000256" key="3">
    <source>
        <dbReference type="ARBA" id="ARBA00022741"/>
    </source>
</evidence>
<keyword evidence="2" id="KW-0540">Nuclease</keyword>
<evidence type="ECO:0000256" key="6">
    <source>
        <dbReference type="ARBA" id="ARBA00022806"/>
    </source>
</evidence>
<dbReference type="GO" id="GO:0005829">
    <property type="term" value="C:cytosol"/>
    <property type="evidence" value="ECO:0007669"/>
    <property type="project" value="TreeGrafter"/>
</dbReference>
<dbReference type="Gene3D" id="3.90.320.10">
    <property type="match status" value="1"/>
</dbReference>
<evidence type="ECO:0000256" key="13">
    <source>
        <dbReference type="ARBA" id="ARBA00034808"/>
    </source>
</evidence>
<evidence type="ECO:0000256" key="5">
    <source>
        <dbReference type="ARBA" id="ARBA00022801"/>
    </source>
</evidence>
<comment type="catalytic activity">
    <reaction evidence="12">
        <text>Couples ATP hydrolysis with the unwinding of duplex DNA by translocating in the 3'-5' direction.</text>
        <dbReference type="EC" id="5.6.2.4"/>
    </reaction>
</comment>
<dbReference type="GO" id="GO:0005524">
    <property type="term" value="F:ATP binding"/>
    <property type="evidence" value="ECO:0007669"/>
    <property type="project" value="UniProtKB-UniRule"/>
</dbReference>
<dbReference type="GO" id="GO:0043138">
    <property type="term" value="F:3'-5' DNA helicase activity"/>
    <property type="evidence" value="ECO:0007669"/>
    <property type="project" value="UniProtKB-EC"/>
</dbReference>
<evidence type="ECO:0000256" key="9">
    <source>
        <dbReference type="ARBA" id="ARBA00023125"/>
    </source>
</evidence>
<dbReference type="Gene3D" id="1.10.10.160">
    <property type="match status" value="1"/>
</dbReference>
<comment type="caution">
    <text evidence="18">The sequence shown here is derived from an EMBL/GenBank/DDBJ whole genome shotgun (WGS) entry which is preliminary data.</text>
</comment>
<accession>A0A1F8DGZ5</accession>
<dbReference type="GO" id="GO:0004527">
    <property type="term" value="F:exonuclease activity"/>
    <property type="evidence" value="ECO:0007669"/>
    <property type="project" value="UniProtKB-KW"/>
</dbReference>
<keyword evidence="4" id="KW-0227">DNA damage</keyword>
<keyword evidence="7" id="KW-0269">Exonuclease</keyword>
<dbReference type="Pfam" id="PF00580">
    <property type="entry name" value="UvrD-helicase"/>
    <property type="match status" value="1"/>
</dbReference>
<reference evidence="18 19" key="1">
    <citation type="journal article" date="2016" name="Nat. Commun.">
        <title>Thousands of microbial genomes shed light on interconnected biogeochemical processes in an aquifer system.</title>
        <authorList>
            <person name="Anantharaman K."/>
            <person name="Brown C.T."/>
            <person name="Hug L.A."/>
            <person name="Sharon I."/>
            <person name="Castelle C.J."/>
            <person name="Probst A.J."/>
            <person name="Thomas B.C."/>
            <person name="Singh A."/>
            <person name="Wilkins M.J."/>
            <person name="Karaoz U."/>
            <person name="Brodie E.L."/>
            <person name="Williams K.H."/>
            <person name="Hubbard S.S."/>
            <person name="Banfield J.F."/>
        </authorList>
    </citation>
    <scope>NUCLEOTIDE SEQUENCE [LARGE SCALE GENOMIC DNA]</scope>
</reference>
<dbReference type="GO" id="GO:0000725">
    <property type="term" value="P:recombinational repair"/>
    <property type="evidence" value="ECO:0007669"/>
    <property type="project" value="TreeGrafter"/>
</dbReference>
<proteinExistence type="inferred from homology"/>
<feature type="domain" description="UvrD-like helicase ATP-binding" evidence="16">
    <location>
        <begin position="8"/>
        <end position="305"/>
    </location>
</feature>
<keyword evidence="11" id="KW-0413">Isomerase</keyword>
<dbReference type="Gene3D" id="1.10.486.10">
    <property type="entry name" value="PCRA, domain 4"/>
    <property type="match status" value="1"/>
</dbReference>
<keyword evidence="6 15" id="KW-0347">Helicase</keyword>
<dbReference type="EMBL" id="MGIL01000020">
    <property type="protein sequence ID" value="OGM87863.1"/>
    <property type="molecule type" value="Genomic_DNA"/>
</dbReference>
<dbReference type="InterPro" id="IPR014017">
    <property type="entry name" value="DNA_helicase_UvrD-like_C"/>
</dbReference>
<dbReference type="InterPro" id="IPR027417">
    <property type="entry name" value="P-loop_NTPase"/>
</dbReference>
<evidence type="ECO:0000313" key="18">
    <source>
        <dbReference type="EMBL" id="OGM87863.1"/>
    </source>
</evidence>
<keyword evidence="9" id="KW-0238">DNA-binding</keyword>
<evidence type="ECO:0000313" key="19">
    <source>
        <dbReference type="Proteomes" id="UP000177596"/>
    </source>
</evidence>
<evidence type="ECO:0000259" key="16">
    <source>
        <dbReference type="PROSITE" id="PS51198"/>
    </source>
</evidence>
<dbReference type="AlphaFoldDB" id="A0A1F8DGZ5"/>
<dbReference type="SUPFAM" id="SSF52540">
    <property type="entry name" value="P-loop containing nucleoside triphosphate hydrolases"/>
    <property type="match status" value="1"/>
</dbReference>
<keyword evidence="8 15" id="KW-0067">ATP-binding</keyword>
<evidence type="ECO:0000256" key="1">
    <source>
        <dbReference type="ARBA" id="ARBA00009922"/>
    </source>
</evidence>
<evidence type="ECO:0000256" key="11">
    <source>
        <dbReference type="ARBA" id="ARBA00023235"/>
    </source>
</evidence>
<dbReference type="Pfam" id="PF12705">
    <property type="entry name" value="PDDEXK_1"/>
    <property type="match status" value="1"/>
</dbReference>
<comment type="similarity">
    <text evidence="1">Belongs to the helicase family. UvrD subfamily.</text>
</comment>
<dbReference type="Pfam" id="PF13361">
    <property type="entry name" value="UvrD_C"/>
    <property type="match status" value="1"/>
</dbReference>
<dbReference type="PANTHER" id="PTHR11070">
    <property type="entry name" value="UVRD / RECB / PCRA DNA HELICASE FAMILY MEMBER"/>
    <property type="match status" value="1"/>
</dbReference>
<dbReference type="GO" id="GO:0003677">
    <property type="term" value="F:DNA binding"/>
    <property type="evidence" value="ECO:0007669"/>
    <property type="project" value="UniProtKB-KW"/>
</dbReference>
<evidence type="ECO:0000256" key="7">
    <source>
        <dbReference type="ARBA" id="ARBA00022839"/>
    </source>
</evidence>
<dbReference type="PROSITE" id="PS51198">
    <property type="entry name" value="UVRD_HELICASE_ATP_BIND"/>
    <property type="match status" value="1"/>
</dbReference>
<dbReference type="Gene3D" id="3.40.50.300">
    <property type="entry name" value="P-loop containing nucleotide triphosphate hydrolases"/>
    <property type="match status" value="2"/>
</dbReference>
<dbReference type="GO" id="GO:0033202">
    <property type="term" value="C:DNA helicase complex"/>
    <property type="evidence" value="ECO:0007669"/>
    <property type="project" value="TreeGrafter"/>
</dbReference>
<dbReference type="PROSITE" id="PS51217">
    <property type="entry name" value="UVRD_HELICASE_CTER"/>
    <property type="match status" value="1"/>
</dbReference>
<dbReference type="InterPro" id="IPR000212">
    <property type="entry name" value="DNA_helicase_UvrD/REP"/>
</dbReference>
<name>A0A1F8DGZ5_9BACT</name>
<evidence type="ECO:0000256" key="10">
    <source>
        <dbReference type="ARBA" id="ARBA00023204"/>
    </source>
</evidence>
<dbReference type="InterPro" id="IPR014016">
    <property type="entry name" value="UvrD-like_ATP-bd"/>
</dbReference>
<dbReference type="InterPro" id="IPR011335">
    <property type="entry name" value="Restrct_endonuc-II-like"/>
</dbReference>
<dbReference type="SUPFAM" id="SSF52980">
    <property type="entry name" value="Restriction endonuclease-like"/>
    <property type="match status" value="1"/>
</dbReference>
<gene>
    <name evidence="18" type="ORF">A2573_01505</name>
</gene>
<keyword evidence="5 15" id="KW-0378">Hydrolase</keyword>